<dbReference type="eggNOG" id="ENOG5033NS2">
    <property type="taxonomic scope" value="Bacteria"/>
</dbReference>
<name>K8WMC2_9GAMM</name>
<dbReference type="HOGENOM" id="CLU_193913_1_0_6"/>
<reference evidence="2 3" key="1">
    <citation type="journal article" date="2012" name="BMC Genomics">
        <title>Comparative genomics of bacteria in the genus Providencia isolated from wild Drosophila melanogaster.</title>
        <authorList>
            <person name="Galac M.R."/>
            <person name="Lazzaro B.P."/>
        </authorList>
    </citation>
    <scope>NUCLEOTIDE SEQUENCE [LARGE SCALE GENOMIC DNA]</scope>
    <source>
        <strain evidence="2 3">DSM 19968</strain>
    </source>
</reference>
<comment type="caution">
    <text evidence="2">The sequence shown here is derived from an EMBL/GenBank/DDBJ whole genome shotgun (WGS) entry which is preliminary data.</text>
</comment>
<evidence type="ECO:0000256" key="1">
    <source>
        <dbReference type="SAM" id="MobiDB-lite"/>
    </source>
</evidence>
<keyword evidence="3" id="KW-1185">Reference proteome</keyword>
<feature type="region of interest" description="Disordered" evidence="1">
    <location>
        <begin position="33"/>
        <end position="53"/>
    </location>
</feature>
<sequence length="53" mass="5698">MKKLVIALFALCAFFSIGGTVLAGMNIYTRSTTPLEQSQPEQPSVLPSVNQAQ</sequence>
<evidence type="ECO:0000313" key="3">
    <source>
        <dbReference type="Proteomes" id="UP000009336"/>
    </source>
</evidence>
<dbReference type="EMBL" id="AKKL01000024">
    <property type="protein sequence ID" value="EKT61758.1"/>
    <property type="molecule type" value="Genomic_DNA"/>
</dbReference>
<protein>
    <submittedName>
        <fullName evidence="2">Uncharacterized protein</fullName>
    </submittedName>
</protein>
<accession>K8WMC2</accession>
<dbReference type="PATRIC" id="fig|1141662.3.peg.2040"/>
<evidence type="ECO:0000313" key="2">
    <source>
        <dbReference type="EMBL" id="EKT61758.1"/>
    </source>
</evidence>
<gene>
    <name evidence="2" type="ORF">OOA_10038</name>
</gene>
<dbReference type="Proteomes" id="UP000009336">
    <property type="component" value="Unassembled WGS sequence"/>
</dbReference>
<organism evidence="2 3">
    <name type="scientific">Providencia burhodogranariea DSM 19968</name>
    <dbReference type="NCBI Taxonomy" id="1141662"/>
    <lineage>
        <taxon>Bacteria</taxon>
        <taxon>Pseudomonadati</taxon>
        <taxon>Pseudomonadota</taxon>
        <taxon>Gammaproteobacteria</taxon>
        <taxon>Enterobacterales</taxon>
        <taxon>Morganellaceae</taxon>
        <taxon>Providencia</taxon>
    </lineage>
</organism>
<proteinExistence type="predicted"/>
<dbReference type="AlphaFoldDB" id="K8WMC2"/>
<dbReference type="RefSeq" id="WP_008912019.1">
    <property type="nucleotide sequence ID" value="NZ_KB233222.1"/>
</dbReference>
<dbReference type="STRING" id="1141662.OOA_10038"/>